<reference evidence="2" key="1">
    <citation type="submission" date="2023-06" db="EMBL/GenBank/DDBJ databases">
        <authorList>
            <person name="Jiang Y."/>
            <person name="Liu Q."/>
        </authorList>
    </citation>
    <scope>NUCLEOTIDE SEQUENCE</scope>
    <source>
        <strain evidence="2">CGMCC 1.12089</strain>
    </source>
</reference>
<feature type="transmembrane region" description="Helical" evidence="1">
    <location>
        <begin position="222"/>
        <end position="248"/>
    </location>
</feature>
<name>A0ABT7NDA0_9BURK</name>
<feature type="transmembrane region" description="Helical" evidence="1">
    <location>
        <begin position="411"/>
        <end position="432"/>
    </location>
</feature>
<accession>A0ABT7NDA0</accession>
<dbReference type="Proteomes" id="UP001174908">
    <property type="component" value="Unassembled WGS sequence"/>
</dbReference>
<feature type="transmembrane region" description="Helical" evidence="1">
    <location>
        <begin position="93"/>
        <end position="113"/>
    </location>
</feature>
<feature type="transmembrane region" description="Helical" evidence="1">
    <location>
        <begin position="120"/>
        <end position="137"/>
    </location>
</feature>
<evidence type="ECO:0000313" key="3">
    <source>
        <dbReference type="Proteomes" id="UP001174908"/>
    </source>
</evidence>
<evidence type="ECO:0000256" key="1">
    <source>
        <dbReference type="SAM" id="Phobius"/>
    </source>
</evidence>
<organism evidence="2 3">
    <name type="scientific">Variovorax dokdonensis</name>
    <dbReference type="NCBI Taxonomy" id="344883"/>
    <lineage>
        <taxon>Bacteria</taxon>
        <taxon>Pseudomonadati</taxon>
        <taxon>Pseudomonadota</taxon>
        <taxon>Betaproteobacteria</taxon>
        <taxon>Burkholderiales</taxon>
        <taxon>Comamonadaceae</taxon>
        <taxon>Variovorax</taxon>
    </lineage>
</organism>
<keyword evidence="1" id="KW-0812">Transmembrane</keyword>
<keyword evidence="1" id="KW-1133">Transmembrane helix</keyword>
<feature type="transmembrane region" description="Helical" evidence="1">
    <location>
        <begin position="325"/>
        <end position="345"/>
    </location>
</feature>
<keyword evidence="1" id="KW-0472">Membrane</keyword>
<evidence type="ECO:0000313" key="2">
    <source>
        <dbReference type="EMBL" id="MDM0045926.1"/>
    </source>
</evidence>
<feature type="transmembrane region" description="Helical" evidence="1">
    <location>
        <begin position="178"/>
        <end position="202"/>
    </location>
</feature>
<feature type="transmembrane region" description="Helical" evidence="1">
    <location>
        <begin position="357"/>
        <end position="390"/>
    </location>
</feature>
<protein>
    <submittedName>
        <fullName evidence="2">Uncharacterized protein</fullName>
    </submittedName>
</protein>
<feature type="transmembrane region" description="Helical" evidence="1">
    <location>
        <begin position="293"/>
        <end position="313"/>
    </location>
</feature>
<dbReference type="EMBL" id="JASZYV010000003">
    <property type="protein sequence ID" value="MDM0045926.1"/>
    <property type="molecule type" value="Genomic_DNA"/>
</dbReference>
<feature type="transmembrane region" description="Helical" evidence="1">
    <location>
        <begin position="143"/>
        <end position="166"/>
    </location>
</feature>
<proteinExistence type="predicted"/>
<dbReference type="RefSeq" id="WP_286661029.1">
    <property type="nucleotide sequence ID" value="NZ_JASZYV010000003.1"/>
</dbReference>
<comment type="caution">
    <text evidence="2">The sequence shown here is derived from an EMBL/GenBank/DDBJ whole genome shotgun (WGS) entry which is preliminary data.</text>
</comment>
<keyword evidence="3" id="KW-1185">Reference proteome</keyword>
<feature type="transmembrane region" description="Helical" evidence="1">
    <location>
        <begin position="20"/>
        <end position="40"/>
    </location>
</feature>
<gene>
    <name evidence="2" type="ORF">QTH91_15665</name>
</gene>
<sequence length="557" mass="61646">MTGDENDGTWPNAVLGKPLQALAIAASISALTLWLTGFVYGSNLNLFNIPFVERFLEREEFAADAFVTSLDGFTSAVWPPMRWLALYVSAPTLFLLAHIATRFATVLALLLLVRRFEREPWAMTASVLMVALAMILMEHSPVGIHQMFIDAFTHSMLTWPLIFLLLGTLPTSRFRLSAVILALLLDINAFVGLWMLALAIALRGREFWLANRRVRVQSTVLFLLFALPVVAWILGSMVHTGVATSFSYRQYVREYFPQHFLIEAASTRSLIREGLYLAAGWLAAGLIDHTAFWRRALACLAAIFLLGCVLPYLFDSRIVFNLHLLRVDGVLIAVSLIVQSLAFVRMIRTTSNWSYRLLLALVAASAFALPLSISLGLGALLILAFHAWVVQRHALQQLRPYAQRLPRIARAAPITAALLSCALVLLATWRAVAVLPAPKPPLGASWDQVAATIRQDGGPGPYLVPLGDDGDVFLLQAQRRPWVSWKEGAAVMWNPGFFAQWHARHSAVMQLKTPQALLGYAQANGIAQVVLKTPADCGPAFHEALRTTDYVWCSTVR</sequence>